<feature type="chain" id="PRO_5008786731" description="Laminin G domain-containing protein" evidence="1">
    <location>
        <begin position="18"/>
        <end position="176"/>
    </location>
</feature>
<proteinExistence type="predicted"/>
<sequence>MASAYLLLVLMISQVQGGPNGEEPVDTVGNDNDEEVDWCSAPMTVGKVFTGRRIVDRVIFEDFEDEILFAKIGFTADGEEFMLTPRRYGNSSRLLVQQGYVEPGNEAHRYISEPLSTDGIRIEIVDNFLTIFNGTTTDSAAAFIHTNESVSGRFRLLDVTTYITNLTMKIPCKGWY</sequence>
<protein>
    <recommendedName>
        <fullName evidence="5">Laminin G domain-containing protein</fullName>
    </recommendedName>
</protein>
<reference evidence="3" key="3">
    <citation type="submission" date="2015-06" db="UniProtKB">
        <authorList>
            <consortium name="EnsemblMetazoa"/>
        </authorList>
    </citation>
    <scope>IDENTIFICATION</scope>
</reference>
<evidence type="ECO:0000313" key="4">
    <source>
        <dbReference type="Proteomes" id="UP000014760"/>
    </source>
</evidence>
<feature type="signal peptide" evidence="1">
    <location>
        <begin position="1"/>
        <end position="17"/>
    </location>
</feature>
<gene>
    <name evidence="2" type="ORF">CAPTEDRAFT_224000</name>
</gene>
<organism evidence="2">
    <name type="scientific">Capitella teleta</name>
    <name type="common">Polychaete worm</name>
    <dbReference type="NCBI Taxonomy" id="283909"/>
    <lineage>
        <taxon>Eukaryota</taxon>
        <taxon>Metazoa</taxon>
        <taxon>Spiralia</taxon>
        <taxon>Lophotrochozoa</taxon>
        <taxon>Annelida</taxon>
        <taxon>Polychaeta</taxon>
        <taxon>Sedentaria</taxon>
        <taxon>Scolecida</taxon>
        <taxon>Capitellidae</taxon>
        <taxon>Capitella</taxon>
    </lineage>
</organism>
<dbReference type="EMBL" id="KB312313">
    <property type="protein sequence ID" value="ELT87445.1"/>
    <property type="molecule type" value="Genomic_DNA"/>
</dbReference>
<keyword evidence="1" id="KW-0732">Signal</keyword>
<name>R7T7P7_CAPTE</name>
<evidence type="ECO:0000313" key="2">
    <source>
        <dbReference type="EMBL" id="ELT87445.1"/>
    </source>
</evidence>
<evidence type="ECO:0008006" key="5">
    <source>
        <dbReference type="Google" id="ProtNLM"/>
    </source>
</evidence>
<accession>R7T7P7</accession>
<dbReference type="AlphaFoldDB" id="R7T7P7"/>
<keyword evidence="4" id="KW-1185">Reference proteome</keyword>
<reference evidence="4" key="1">
    <citation type="submission" date="2012-12" db="EMBL/GenBank/DDBJ databases">
        <authorList>
            <person name="Hellsten U."/>
            <person name="Grimwood J."/>
            <person name="Chapman J.A."/>
            <person name="Shapiro H."/>
            <person name="Aerts A."/>
            <person name="Otillar R.P."/>
            <person name="Terry A.Y."/>
            <person name="Boore J.L."/>
            <person name="Simakov O."/>
            <person name="Marletaz F."/>
            <person name="Cho S.-J."/>
            <person name="Edsinger-Gonzales E."/>
            <person name="Havlak P."/>
            <person name="Kuo D.-H."/>
            <person name="Larsson T."/>
            <person name="Lv J."/>
            <person name="Arendt D."/>
            <person name="Savage R."/>
            <person name="Osoegawa K."/>
            <person name="de Jong P."/>
            <person name="Lindberg D.R."/>
            <person name="Seaver E.C."/>
            <person name="Weisblat D.A."/>
            <person name="Putnam N.H."/>
            <person name="Grigoriev I.V."/>
            <person name="Rokhsar D.S."/>
        </authorList>
    </citation>
    <scope>NUCLEOTIDE SEQUENCE</scope>
    <source>
        <strain evidence="4">I ESC-2004</strain>
    </source>
</reference>
<evidence type="ECO:0000256" key="1">
    <source>
        <dbReference type="SAM" id="SignalP"/>
    </source>
</evidence>
<reference evidence="2 4" key="2">
    <citation type="journal article" date="2013" name="Nature">
        <title>Insights into bilaterian evolution from three spiralian genomes.</title>
        <authorList>
            <person name="Simakov O."/>
            <person name="Marletaz F."/>
            <person name="Cho S.J."/>
            <person name="Edsinger-Gonzales E."/>
            <person name="Havlak P."/>
            <person name="Hellsten U."/>
            <person name="Kuo D.H."/>
            <person name="Larsson T."/>
            <person name="Lv J."/>
            <person name="Arendt D."/>
            <person name="Savage R."/>
            <person name="Osoegawa K."/>
            <person name="de Jong P."/>
            <person name="Grimwood J."/>
            <person name="Chapman J.A."/>
            <person name="Shapiro H."/>
            <person name="Aerts A."/>
            <person name="Otillar R.P."/>
            <person name="Terry A.Y."/>
            <person name="Boore J.L."/>
            <person name="Grigoriev I.V."/>
            <person name="Lindberg D.R."/>
            <person name="Seaver E.C."/>
            <person name="Weisblat D.A."/>
            <person name="Putnam N.H."/>
            <person name="Rokhsar D.S."/>
        </authorList>
    </citation>
    <scope>NUCLEOTIDE SEQUENCE</scope>
    <source>
        <strain evidence="2 4">I ESC-2004</strain>
    </source>
</reference>
<evidence type="ECO:0000313" key="3">
    <source>
        <dbReference type="EnsemblMetazoa" id="CapteP224000"/>
    </source>
</evidence>
<dbReference type="EnsemblMetazoa" id="CapteT224000">
    <property type="protein sequence ID" value="CapteP224000"/>
    <property type="gene ID" value="CapteG224000"/>
</dbReference>
<dbReference type="EMBL" id="AMQN01015880">
    <property type="status" value="NOT_ANNOTATED_CDS"/>
    <property type="molecule type" value="Genomic_DNA"/>
</dbReference>
<dbReference type="HOGENOM" id="CLU_1572099_0_0_1"/>
<dbReference type="Proteomes" id="UP000014760">
    <property type="component" value="Unassembled WGS sequence"/>
</dbReference>